<evidence type="ECO:0000313" key="2">
    <source>
        <dbReference type="Proteomes" id="UP000467841"/>
    </source>
</evidence>
<reference evidence="1" key="1">
    <citation type="submission" date="2020-01" db="EMBL/GenBank/DDBJ databases">
        <authorList>
            <person name="Mishra B."/>
        </authorList>
    </citation>
    <scope>NUCLEOTIDE SEQUENCE [LARGE SCALE GENOMIC DNA]</scope>
</reference>
<accession>A0A6D2I6N1</accession>
<evidence type="ECO:0000313" key="1">
    <source>
        <dbReference type="EMBL" id="CAA7023761.1"/>
    </source>
</evidence>
<dbReference type="Proteomes" id="UP000467841">
    <property type="component" value="Unassembled WGS sequence"/>
</dbReference>
<sequence length="103" mass="11533">MLPVGKEKISRELTFRERPAKSAATRCEQAIQYGANGVVEIVHIVVESTLLAPKSYGLDSVELELDFVFTSSSDSKQLDLDKNTWWARGHFTGSELTYLDLKV</sequence>
<protein>
    <submittedName>
        <fullName evidence="1">Uncharacterized protein</fullName>
    </submittedName>
</protein>
<dbReference type="EMBL" id="CACVBM020000821">
    <property type="protein sequence ID" value="CAA7023761.1"/>
    <property type="molecule type" value="Genomic_DNA"/>
</dbReference>
<proteinExistence type="predicted"/>
<gene>
    <name evidence="1" type="ORF">MERR_LOCUS10996</name>
</gene>
<keyword evidence="2" id="KW-1185">Reference proteome</keyword>
<comment type="caution">
    <text evidence="1">The sequence shown here is derived from an EMBL/GenBank/DDBJ whole genome shotgun (WGS) entry which is preliminary data.</text>
</comment>
<name>A0A6D2I6N1_9BRAS</name>
<dbReference type="AlphaFoldDB" id="A0A6D2I6N1"/>
<organism evidence="1 2">
    <name type="scientific">Microthlaspi erraticum</name>
    <dbReference type="NCBI Taxonomy" id="1685480"/>
    <lineage>
        <taxon>Eukaryota</taxon>
        <taxon>Viridiplantae</taxon>
        <taxon>Streptophyta</taxon>
        <taxon>Embryophyta</taxon>
        <taxon>Tracheophyta</taxon>
        <taxon>Spermatophyta</taxon>
        <taxon>Magnoliopsida</taxon>
        <taxon>eudicotyledons</taxon>
        <taxon>Gunneridae</taxon>
        <taxon>Pentapetalae</taxon>
        <taxon>rosids</taxon>
        <taxon>malvids</taxon>
        <taxon>Brassicales</taxon>
        <taxon>Brassicaceae</taxon>
        <taxon>Coluteocarpeae</taxon>
        <taxon>Microthlaspi</taxon>
    </lineage>
</organism>